<keyword evidence="1" id="KW-1133">Transmembrane helix</keyword>
<dbReference type="PROSITE" id="PS51257">
    <property type="entry name" value="PROKAR_LIPOPROTEIN"/>
    <property type="match status" value="1"/>
</dbReference>
<reference evidence="3" key="1">
    <citation type="submission" date="2017-09" db="EMBL/GenBank/DDBJ databases">
        <title>Depth-based differentiation of microbial function through sediment-hosted aquifers and enrichment of novel symbionts in the deep terrestrial subsurface.</title>
        <authorList>
            <person name="Probst A.J."/>
            <person name="Ladd B."/>
            <person name="Jarett J.K."/>
            <person name="Geller-Mcgrath D.E."/>
            <person name="Sieber C.M.K."/>
            <person name="Emerson J.B."/>
            <person name="Anantharaman K."/>
            <person name="Thomas B.C."/>
            <person name="Malmstrom R."/>
            <person name="Stieglmeier M."/>
            <person name="Klingl A."/>
            <person name="Woyke T."/>
            <person name="Ryan C.M."/>
            <person name="Banfield J.F."/>
        </authorList>
    </citation>
    <scope>NUCLEOTIDE SEQUENCE [LARGE SCALE GENOMIC DNA]</scope>
</reference>
<feature type="transmembrane region" description="Helical" evidence="1">
    <location>
        <begin position="83"/>
        <end position="101"/>
    </location>
</feature>
<gene>
    <name evidence="2" type="ORF">COU35_04455</name>
</gene>
<comment type="caution">
    <text evidence="2">The sequence shown here is derived from an EMBL/GenBank/DDBJ whole genome shotgun (WGS) entry which is preliminary data.</text>
</comment>
<evidence type="ECO:0000256" key="1">
    <source>
        <dbReference type="SAM" id="Phobius"/>
    </source>
</evidence>
<organism evidence="2 3">
    <name type="scientific">Candidatus Magasanikbacteria bacterium CG10_big_fil_rev_8_21_14_0_10_47_10</name>
    <dbReference type="NCBI Taxonomy" id="1974652"/>
    <lineage>
        <taxon>Bacteria</taxon>
        <taxon>Candidatus Magasanikiibacteriota</taxon>
    </lineage>
</organism>
<protein>
    <submittedName>
        <fullName evidence="2">Uncharacterized protein</fullName>
    </submittedName>
</protein>
<sequence>MNWVKKQQIAFFVLVALLYSCAGAGLGMTMTTVFPHPAHTSMAAASNSEHSACCKGGAESTDMDANDKIAHHTDIVFTLAEKAAGPFAAFFTFILIFLAVPTRMQGDMAARAYVRDWWARWRYFCDIFTRLFSSGILHAKTW</sequence>
<evidence type="ECO:0000313" key="3">
    <source>
        <dbReference type="Proteomes" id="UP000230154"/>
    </source>
</evidence>
<dbReference type="EMBL" id="PFCB01000030">
    <property type="protein sequence ID" value="PIR74066.1"/>
    <property type="molecule type" value="Genomic_DNA"/>
</dbReference>
<keyword evidence="1" id="KW-0472">Membrane</keyword>
<name>A0A2H0TRA8_9BACT</name>
<proteinExistence type="predicted"/>
<keyword evidence="1" id="KW-0812">Transmembrane</keyword>
<dbReference type="Proteomes" id="UP000230154">
    <property type="component" value="Unassembled WGS sequence"/>
</dbReference>
<accession>A0A2H0TRA8</accession>
<dbReference type="AlphaFoldDB" id="A0A2H0TRA8"/>
<evidence type="ECO:0000313" key="2">
    <source>
        <dbReference type="EMBL" id="PIR74066.1"/>
    </source>
</evidence>